<dbReference type="Proteomes" id="UP000192652">
    <property type="component" value="Unassembled WGS sequence"/>
</dbReference>
<dbReference type="Pfam" id="PF03886">
    <property type="entry name" value="ABC_trans_aux"/>
    <property type="match status" value="1"/>
</dbReference>
<evidence type="ECO:0000313" key="3">
    <source>
        <dbReference type="Proteomes" id="UP000192652"/>
    </source>
</evidence>
<evidence type="ECO:0000259" key="1">
    <source>
        <dbReference type="Pfam" id="PF03886"/>
    </source>
</evidence>
<protein>
    <submittedName>
        <fullName evidence="2">ABC transporter</fullName>
    </submittedName>
</protein>
<comment type="caution">
    <text evidence="2">The sequence shown here is derived from an EMBL/GenBank/DDBJ whole genome shotgun (WGS) entry which is preliminary data.</text>
</comment>
<dbReference type="PROSITE" id="PS51257">
    <property type="entry name" value="PROKAR_LIPOPROTEIN"/>
    <property type="match status" value="1"/>
</dbReference>
<keyword evidence="3" id="KW-1185">Reference proteome</keyword>
<dbReference type="EMBL" id="MSPX01000001">
    <property type="protein sequence ID" value="OQP88307.1"/>
    <property type="molecule type" value="Genomic_DNA"/>
</dbReference>
<organism evidence="2 3">
    <name type="scientific">Xaviernesmea rhizosphaerae</name>
    <dbReference type="NCBI Taxonomy" id="1672749"/>
    <lineage>
        <taxon>Bacteria</taxon>
        <taxon>Pseudomonadati</taxon>
        <taxon>Pseudomonadota</taxon>
        <taxon>Alphaproteobacteria</taxon>
        <taxon>Hyphomicrobiales</taxon>
        <taxon>Rhizobiaceae</taxon>
        <taxon>Rhizobium/Agrobacterium group</taxon>
        <taxon>Xaviernesmea</taxon>
    </lineage>
</organism>
<feature type="domain" description="ABC-type transport auxiliary lipoprotein component" evidence="1">
    <location>
        <begin position="40"/>
        <end position="196"/>
    </location>
</feature>
<dbReference type="RefSeq" id="WP_081173395.1">
    <property type="nucleotide sequence ID" value="NZ_MSPX01000001.1"/>
</dbReference>
<accession>A0ABX3PJN8</accession>
<gene>
    <name evidence="2" type="ORF">BTR14_02385</name>
</gene>
<dbReference type="InterPro" id="IPR005586">
    <property type="entry name" value="ABC_trans_aux"/>
</dbReference>
<dbReference type="SUPFAM" id="SSF159594">
    <property type="entry name" value="XCC0632-like"/>
    <property type="match status" value="1"/>
</dbReference>
<evidence type="ECO:0000313" key="2">
    <source>
        <dbReference type="EMBL" id="OQP88307.1"/>
    </source>
</evidence>
<dbReference type="Gene3D" id="3.40.50.10610">
    <property type="entry name" value="ABC-type transport auxiliary lipoprotein component"/>
    <property type="match status" value="1"/>
</dbReference>
<proteinExistence type="predicted"/>
<name>A0ABX3PJN8_9HYPH</name>
<reference evidence="2 3" key="1">
    <citation type="journal article" date="2017" name="Antonie Van Leeuwenhoek">
        <title>Rhizobium rhizosphaerae sp. nov., a novel species isolated from rice rhizosphere.</title>
        <authorList>
            <person name="Zhao J.J."/>
            <person name="Zhang J."/>
            <person name="Zhang R.J."/>
            <person name="Zhang C.W."/>
            <person name="Yin H.Q."/>
            <person name="Zhang X.X."/>
        </authorList>
    </citation>
    <scope>NUCLEOTIDE SEQUENCE [LARGE SCALE GENOMIC DNA]</scope>
    <source>
        <strain evidence="2 3">RD15</strain>
    </source>
</reference>
<sequence length="204" mass="21752">MTVLRERVTKRTWQAKAGAVALVGLVLAGCGTQAKNDTFSLSAMPAIEGPASTRRQILVPEPTAIKAIDSENIVVRLKGSELQYLAQSQWSDRLPRLVQAKLVQAFENTGKVGGVGKPGEGLAIDYQVVTEIRTFEINTVGGSHATVEIFAKILNDRNGTVRTQKAFRATVPIRGSDHAGMVAALDGAFAKVAADLVAWTLVSI</sequence>